<reference evidence="16 17" key="1">
    <citation type="submission" date="2020-11" db="EMBL/GenBank/DDBJ databases">
        <title>Fusibacter basophilias sp. nov.</title>
        <authorList>
            <person name="Qiu D."/>
        </authorList>
    </citation>
    <scope>NUCLEOTIDE SEQUENCE [LARGE SCALE GENOMIC DNA]</scope>
    <source>
        <strain evidence="16 17">Q10-2</strain>
    </source>
</reference>
<comment type="catalytic activity">
    <reaction evidence="13">
        <text>2 cob(II)alamin + reduced [electron-transfer flavoprotein] + 2 ATP = 2 adenosylcob(III)alamin + 2 triphosphate + oxidized [electron-transfer flavoprotein] + 3 H(+)</text>
        <dbReference type="Rhea" id="RHEA:28671"/>
        <dbReference type="Rhea" id="RHEA-COMP:10685"/>
        <dbReference type="Rhea" id="RHEA-COMP:10686"/>
        <dbReference type="ChEBI" id="CHEBI:15378"/>
        <dbReference type="ChEBI" id="CHEBI:16304"/>
        <dbReference type="ChEBI" id="CHEBI:18036"/>
        <dbReference type="ChEBI" id="CHEBI:18408"/>
        <dbReference type="ChEBI" id="CHEBI:30616"/>
        <dbReference type="ChEBI" id="CHEBI:57692"/>
        <dbReference type="ChEBI" id="CHEBI:58307"/>
        <dbReference type="EC" id="2.5.1.17"/>
    </reaction>
</comment>
<accession>A0ABR9ZZP6</accession>
<comment type="catalytic activity">
    <reaction evidence="12">
        <text>2 cob(II)yrinate a,c diamide + reduced [electron-transfer flavoprotein] + 2 ATP = 2 adenosylcob(III)yrinate a,c-diamide + 2 triphosphate + oxidized [electron-transfer flavoprotein] + 3 H(+)</text>
        <dbReference type="Rhea" id="RHEA:11528"/>
        <dbReference type="Rhea" id="RHEA-COMP:10685"/>
        <dbReference type="Rhea" id="RHEA-COMP:10686"/>
        <dbReference type="ChEBI" id="CHEBI:15378"/>
        <dbReference type="ChEBI" id="CHEBI:18036"/>
        <dbReference type="ChEBI" id="CHEBI:30616"/>
        <dbReference type="ChEBI" id="CHEBI:57692"/>
        <dbReference type="ChEBI" id="CHEBI:58307"/>
        <dbReference type="ChEBI" id="CHEBI:58503"/>
        <dbReference type="ChEBI" id="CHEBI:58537"/>
        <dbReference type="EC" id="2.5.1.17"/>
    </reaction>
</comment>
<evidence type="ECO:0000256" key="14">
    <source>
        <dbReference type="SAM" id="MobiDB-lite"/>
    </source>
</evidence>
<dbReference type="Gene3D" id="3.30.450.150">
    <property type="entry name" value="Haem-degrading domain"/>
    <property type="match status" value="1"/>
</dbReference>
<evidence type="ECO:0000256" key="13">
    <source>
        <dbReference type="ARBA" id="ARBA00048692"/>
    </source>
</evidence>
<dbReference type="InterPro" id="IPR016030">
    <property type="entry name" value="CblAdoTrfase-like"/>
</dbReference>
<evidence type="ECO:0000256" key="4">
    <source>
        <dbReference type="ARBA" id="ARBA00020963"/>
    </source>
</evidence>
<evidence type="ECO:0000256" key="9">
    <source>
        <dbReference type="ARBA" id="ARBA00031529"/>
    </source>
</evidence>
<dbReference type="InterPro" id="IPR029499">
    <property type="entry name" value="PduO-typ"/>
</dbReference>
<sequence length="342" mass="38084">MKVYTRGGDSGETSLYGGSRIKKSDPRVRAYGKVDAVNSHLGFLKAMITDEKLKHQLTGIQRDLFTLSTELATDMENAKRLKNRITEADVSKLEQIIDKWQVDLPELKDWIIPGEDVVSAYAHVTRTAVRDAERSACLLIEACDADTFMFKYLNRLSDYMFTLSRWLVYQTQVETIKRAVCKKLGEDHKMQVACPVPIGSKSDQMSPFIYSVTEEMKQACRQKAVSMHVAVNIAIVDEAGHLVFFERMADAFLGSIDIAINKAKTAVRFKNNTRTLGELAKPDQPLYGIQLTNHQEMVIFGGGYPIWHKGKIIGGIGVSGGTVEEDECIAEAGLKILSEVTA</sequence>
<dbReference type="NCBIfam" id="TIGR00636">
    <property type="entry name" value="PduO_Nterm"/>
    <property type="match status" value="1"/>
</dbReference>
<dbReference type="EMBL" id="JADKNH010000023">
    <property type="protein sequence ID" value="MBF4695922.1"/>
    <property type="molecule type" value="Genomic_DNA"/>
</dbReference>
<keyword evidence="5" id="KW-0169">Cobalamin biosynthesis</keyword>
<dbReference type="SUPFAM" id="SSF89028">
    <property type="entry name" value="Cobalamin adenosyltransferase-like"/>
    <property type="match status" value="1"/>
</dbReference>
<evidence type="ECO:0000256" key="7">
    <source>
        <dbReference type="ARBA" id="ARBA00022741"/>
    </source>
</evidence>
<dbReference type="InterPro" id="IPR036451">
    <property type="entry name" value="CblAdoTrfase-like_sf"/>
</dbReference>
<evidence type="ECO:0000259" key="15">
    <source>
        <dbReference type="Pfam" id="PF01923"/>
    </source>
</evidence>
<keyword evidence="17" id="KW-1185">Reference proteome</keyword>
<dbReference type="Gene3D" id="1.20.1200.10">
    <property type="entry name" value="Cobalamin adenosyltransferase-like"/>
    <property type="match status" value="1"/>
</dbReference>
<comment type="caution">
    <text evidence="16">The sequence shown here is derived from an EMBL/GenBank/DDBJ whole genome shotgun (WGS) entry which is preliminary data.</text>
</comment>
<dbReference type="Pfam" id="PF01923">
    <property type="entry name" value="Cob_adeno_trans"/>
    <property type="match status" value="1"/>
</dbReference>
<proteinExistence type="inferred from homology"/>
<protein>
    <recommendedName>
        <fullName evidence="4">Corrinoid adenosyltransferase</fullName>
        <ecNumber evidence="3">2.5.1.17</ecNumber>
    </recommendedName>
    <alternativeName>
        <fullName evidence="9">Cob(II)alamin adenosyltransferase</fullName>
    </alternativeName>
    <alternativeName>
        <fullName evidence="11">Cob(II)yrinic acid a,c-diamide adenosyltransferase</fullName>
    </alternativeName>
    <alternativeName>
        <fullName evidence="10">Cobinamide/cobalamin adenosyltransferase</fullName>
    </alternativeName>
</protein>
<feature type="region of interest" description="Disordered" evidence="14">
    <location>
        <begin position="1"/>
        <end position="20"/>
    </location>
</feature>
<gene>
    <name evidence="16" type="ORF">ISU02_22720</name>
</gene>
<dbReference type="InterPro" id="IPR038084">
    <property type="entry name" value="PduO/GlcC-like_sf"/>
</dbReference>
<evidence type="ECO:0000256" key="1">
    <source>
        <dbReference type="ARBA" id="ARBA00005121"/>
    </source>
</evidence>
<evidence type="ECO:0000256" key="11">
    <source>
        <dbReference type="ARBA" id="ARBA00033354"/>
    </source>
</evidence>
<dbReference type="Proteomes" id="UP000614200">
    <property type="component" value="Unassembled WGS sequence"/>
</dbReference>
<dbReference type="Pfam" id="PF03928">
    <property type="entry name" value="HbpS-like"/>
    <property type="match status" value="1"/>
</dbReference>
<comment type="pathway">
    <text evidence="1">Cofactor biosynthesis; adenosylcobalamin biosynthesis; adenosylcobalamin from cob(II)yrinate a,c-diamide: step 2/7.</text>
</comment>
<organism evidence="16 17">
    <name type="scientific">Fusibacter ferrireducens</name>
    <dbReference type="NCBI Taxonomy" id="2785058"/>
    <lineage>
        <taxon>Bacteria</taxon>
        <taxon>Bacillati</taxon>
        <taxon>Bacillota</taxon>
        <taxon>Clostridia</taxon>
        <taxon>Eubacteriales</taxon>
        <taxon>Eubacteriales Family XII. Incertae Sedis</taxon>
        <taxon>Fusibacter</taxon>
    </lineage>
</organism>
<feature type="domain" description="Cobalamin adenosyltransferase-like" evidence="15">
    <location>
        <begin position="3"/>
        <end position="167"/>
    </location>
</feature>
<evidence type="ECO:0000313" key="16">
    <source>
        <dbReference type="EMBL" id="MBF4695922.1"/>
    </source>
</evidence>
<keyword evidence="6 16" id="KW-0808">Transferase</keyword>
<evidence type="ECO:0000256" key="2">
    <source>
        <dbReference type="ARBA" id="ARBA00007487"/>
    </source>
</evidence>
<dbReference type="RefSeq" id="WP_194704154.1">
    <property type="nucleotide sequence ID" value="NZ_JADKNH010000023.1"/>
</dbReference>
<comment type="similarity">
    <text evidence="2">Belongs to the Cob(I)alamin adenosyltransferase family.</text>
</comment>
<evidence type="ECO:0000256" key="5">
    <source>
        <dbReference type="ARBA" id="ARBA00022573"/>
    </source>
</evidence>
<evidence type="ECO:0000256" key="10">
    <source>
        <dbReference type="ARBA" id="ARBA00033334"/>
    </source>
</evidence>
<keyword evidence="7" id="KW-0547">Nucleotide-binding</keyword>
<dbReference type="PANTHER" id="PTHR12213:SF0">
    <property type="entry name" value="CORRINOID ADENOSYLTRANSFERASE MMAB"/>
    <property type="match status" value="1"/>
</dbReference>
<evidence type="ECO:0000256" key="12">
    <source>
        <dbReference type="ARBA" id="ARBA00048555"/>
    </source>
</evidence>
<dbReference type="PANTHER" id="PTHR12213">
    <property type="entry name" value="CORRINOID ADENOSYLTRANSFERASE"/>
    <property type="match status" value="1"/>
</dbReference>
<name>A0ABR9ZZP6_9FIRM</name>
<dbReference type="EC" id="2.5.1.17" evidence="3"/>
<evidence type="ECO:0000256" key="8">
    <source>
        <dbReference type="ARBA" id="ARBA00022840"/>
    </source>
</evidence>
<evidence type="ECO:0000256" key="6">
    <source>
        <dbReference type="ARBA" id="ARBA00022679"/>
    </source>
</evidence>
<dbReference type="InterPro" id="IPR005624">
    <property type="entry name" value="PduO/GlcC-like"/>
</dbReference>
<dbReference type="SUPFAM" id="SSF143744">
    <property type="entry name" value="GlcG-like"/>
    <property type="match status" value="1"/>
</dbReference>
<evidence type="ECO:0000313" key="17">
    <source>
        <dbReference type="Proteomes" id="UP000614200"/>
    </source>
</evidence>
<evidence type="ECO:0000256" key="3">
    <source>
        <dbReference type="ARBA" id="ARBA00012454"/>
    </source>
</evidence>
<keyword evidence="8" id="KW-0067">ATP-binding</keyword>
<dbReference type="GO" id="GO:0008817">
    <property type="term" value="F:corrinoid adenosyltransferase activity"/>
    <property type="evidence" value="ECO:0007669"/>
    <property type="project" value="UniProtKB-EC"/>
</dbReference>